<dbReference type="Pfam" id="PF00975">
    <property type="entry name" value="Thioesterase"/>
    <property type="match status" value="1"/>
</dbReference>
<evidence type="ECO:0000259" key="2">
    <source>
        <dbReference type="Pfam" id="PF00975"/>
    </source>
</evidence>
<evidence type="ECO:0000313" key="4">
    <source>
        <dbReference type="Proteomes" id="UP001206206"/>
    </source>
</evidence>
<protein>
    <submittedName>
        <fullName evidence="3">Alpha/beta fold hydrolase</fullName>
    </submittedName>
</protein>
<dbReference type="Proteomes" id="UP001206206">
    <property type="component" value="Unassembled WGS sequence"/>
</dbReference>
<dbReference type="InterPro" id="IPR001031">
    <property type="entry name" value="Thioesterase"/>
</dbReference>
<dbReference type="RefSeq" id="WP_255931410.1">
    <property type="nucleotide sequence ID" value="NZ_JANFNH010000039.1"/>
</dbReference>
<dbReference type="EMBL" id="JANFNH010000039">
    <property type="protein sequence ID" value="MCQ4045262.1"/>
    <property type="molecule type" value="Genomic_DNA"/>
</dbReference>
<dbReference type="GO" id="GO:0016798">
    <property type="term" value="F:hydrolase activity, acting on glycosyl bonds"/>
    <property type="evidence" value="ECO:0007669"/>
    <property type="project" value="UniProtKB-KW"/>
</dbReference>
<reference evidence="3 4" key="1">
    <citation type="submission" date="2022-06" db="EMBL/GenBank/DDBJ databases">
        <title>Draft genome sequence of type strain Streptomyces rubrisoli DSM 42083.</title>
        <authorList>
            <person name="Duangmal K."/>
            <person name="Klaysubun C."/>
        </authorList>
    </citation>
    <scope>NUCLEOTIDE SEQUENCE [LARGE SCALE GENOMIC DNA]</scope>
    <source>
        <strain evidence="3 4">DSM 42083</strain>
    </source>
</reference>
<dbReference type="InterPro" id="IPR029058">
    <property type="entry name" value="AB_hydrolase_fold"/>
</dbReference>
<dbReference type="InterPro" id="IPR012223">
    <property type="entry name" value="TEII"/>
</dbReference>
<evidence type="ECO:0000256" key="1">
    <source>
        <dbReference type="ARBA" id="ARBA00007169"/>
    </source>
</evidence>
<keyword evidence="3" id="KW-0326">Glycosidase</keyword>
<comment type="similarity">
    <text evidence="1">Belongs to the thioesterase family.</text>
</comment>
<name>A0ABT1PIS8_9ACTN</name>
<keyword evidence="3" id="KW-0378">Hydrolase</keyword>
<sequence>MGSYRAAPGGWLRVWRPRPEARLRLLCLPPAGAAAALYQPWTGPLPPYVELAAVEPPGRGTRYGEPYPTSFRQIVDPVLDALSLLPPKPVAVYGHSMGAIAALETARALRDGGTPPVALLVSARNAPAVRGTDEETWPDLTDAQLSTLLRNLGGLDAETLDDPRLMATVLPAVRADIAVLSAYQYTPAPPLACPVRAYAGTGDTGTTPAGLALWRRENPADFRLHRVPGGHFFFRGREAHHIARLMSDLTPTAAGRGAAWR</sequence>
<comment type="caution">
    <text evidence="3">The sequence shown here is derived from an EMBL/GenBank/DDBJ whole genome shotgun (WGS) entry which is preliminary data.</text>
</comment>
<dbReference type="Gene3D" id="3.40.50.1820">
    <property type="entry name" value="alpha/beta hydrolase"/>
    <property type="match status" value="1"/>
</dbReference>
<gene>
    <name evidence="3" type="ORF">NON19_25325</name>
</gene>
<dbReference type="PANTHER" id="PTHR11487:SF0">
    <property type="entry name" value="S-ACYL FATTY ACID SYNTHASE THIOESTERASE, MEDIUM CHAIN"/>
    <property type="match status" value="1"/>
</dbReference>
<proteinExistence type="inferred from homology"/>
<keyword evidence="4" id="KW-1185">Reference proteome</keyword>
<dbReference type="SUPFAM" id="SSF53474">
    <property type="entry name" value="alpha/beta-Hydrolases"/>
    <property type="match status" value="1"/>
</dbReference>
<evidence type="ECO:0000313" key="3">
    <source>
        <dbReference type="EMBL" id="MCQ4045262.1"/>
    </source>
</evidence>
<dbReference type="PANTHER" id="PTHR11487">
    <property type="entry name" value="THIOESTERASE"/>
    <property type="match status" value="1"/>
</dbReference>
<organism evidence="3 4">
    <name type="scientific">Streptantibioticus rubrisoli</name>
    <dbReference type="NCBI Taxonomy" id="1387313"/>
    <lineage>
        <taxon>Bacteria</taxon>
        <taxon>Bacillati</taxon>
        <taxon>Actinomycetota</taxon>
        <taxon>Actinomycetes</taxon>
        <taxon>Kitasatosporales</taxon>
        <taxon>Streptomycetaceae</taxon>
        <taxon>Streptantibioticus</taxon>
    </lineage>
</organism>
<accession>A0ABT1PIS8</accession>
<feature type="domain" description="Thioesterase" evidence="2">
    <location>
        <begin position="24"/>
        <end position="246"/>
    </location>
</feature>